<dbReference type="Proteomes" id="UP001162741">
    <property type="component" value="Chromosome"/>
</dbReference>
<feature type="coiled-coil region" evidence="1">
    <location>
        <begin position="70"/>
        <end position="97"/>
    </location>
</feature>
<reference evidence="2" key="1">
    <citation type="submission" date="2022-10" db="EMBL/GenBank/DDBJ databases">
        <title>Chitinophaga sp. nov., isolated from soil.</title>
        <authorList>
            <person name="Jeon C.O."/>
        </authorList>
    </citation>
    <scope>NUCLEOTIDE SEQUENCE</scope>
    <source>
        <strain evidence="2">R8</strain>
    </source>
</reference>
<evidence type="ECO:0000256" key="1">
    <source>
        <dbReference type="SAM" id="Coils"/>
    </source>
</evidence>
<dbReference type="Gene3D" id="1.10.1660.10">
    <property type="match status" value="1"/>
</dbReference>
<gene>
    <name evidence="2" type="ORF">MKQ68_09560</name>
</gene>
<dbReference type="Pfam" id="PF13591">
    <property type="entry name" value="MerR_2"/>
    <property type="match status" value="1"/>
</dbReference>
<evidence type="ECO:0000313" key="2">
    <source>
        <dbReference type="EMBL" id="UYQ95343.1"/>
    </source>
</evidence>
<accession>A0ABY6J6M9</accession>
<keyword evidence="3" id="KW-1185">Reference proteome</keyword>
<sequence length="99" mass="11768">MQTDMITVKEYCVQYHTEPGFIDALEQNGLISLVIVETEPCIHYDELHNLETYSRWYYDMNINVEGIDALINVLNKMKRLQRQVDLLRSRLSVYEQDQL</sequence>
<proteinExistence type="predicted"/>
<dbReference type="RefSeq" id="WP_244843590.1">
    <property type="nucleotide sequence ID" value="NZ_CP107006.1"/>
</dbReference>
<organism evidence="2 3">
    <name type="scientific">Chitinophaga horti</name>
    <dbReference type="NCBI Taxonomy" id="2920382"/>
    <lineage>
        <taxon>Bacteria</taxon>
        <taxon>Pseudomonadati</taxon>
        <taxon>Bacteroidota</taxon>
        <taxon>Chitinophagia</taxon>
        <taxon>Chitinophagales</taxon>
        <taxon>Chitinophagaceae</taxon>
        <taxon>Chitinophaga</taxon>
    </lineage>
</organism>
<protein>
    <submittedName>
        <fullName evidence="2">Chaperone modulator CbpM</fullName>
    </submittedName>
</protein>
<dbReference type="EMBL" id="CP107006">
    <property type="protein sequence ID" value="UYQ95343.1"/>
    <property type="molecule type" value="Genomic_DNA"/>
</dbReference>
<evidence type="ECO:0000313" key="3">
    <source>
        <dbReference type="Proteomes" id="UP001162741"/>
    </source>
</evidence>
<name>A0ABY6J6M9_9BACT</name>
<keyword evidence="1" id="KW-0175">Coiled coil</keyword>